<dbReference type="EMBL" id="VSWC01000105">
    <property type="protein sequence ID" value="KAA1086688.1"/>
    <property type="molecule type" value="Genomic_DNA"/>
</dbReference>
<dbReference type="PANTHER" id="PTHR12482">
    <property type="entry name" value="LIPASE ROG1-RELATED-RELATED"/>
    <property type="match status" value="1"/>
</dbReference>
<evidence type="ECO:0000256" key="1">
    <source>
        <dbReference type="ARBA" id="ARBA00007920"/>
    </source>
</evidence>
<dbReference type="AlphaFoldDB" id="A0A5B0NFF4"/>
<protein>
    <recommendedName>
        <fullName evidence="4">DUF676 domain-containing protein</fullName>
    </recommendedName>
</protein>
<evidence type="ECO:0000256" key="2">
    <source>
        <dbReference type="SAM" id="MobiDB-lite"/>
    </source>
</evidence>
<feature type="transmembrane region" description="Helical" evidence="3">
    <location>
        <begin position="337"/>
        <end position="360"/>
    </location>
</feature>
<dbReference type="InterPro" id="IPR029058">
    <property type="entry name" value="AB_hydrolase_fold"/>
</dbReference>
<dbReference type="OrthoDB" id="273452at2759"/>
<dbReference type="SUPFAM" id="SSF53474">
    <property type="entry name" value="alpha/beta-Hydrolases"/>
    <property type="match status" value="1"/>
</dbReference>
<proteinExistence type="inferred from homology"/>
<feature type="region of interest" description="Disordered" evidence="2">
    <location>
        <begin position="448"/>
        <end position="472"/>
    </location>
</feature>
<feature type="compositionally biased region" description="Basic and acidic residues" evidence="2">
    <location>
        <begin position="293"/>
        <end position="314"/>
    </location>
</feature>
<feature type="compositionally biased region" description="Polar residues" evidence="2">
    <location>
        <begin position="417"/>
        <end position="436"/>
    </location>
</feature>
<feature type="domain" description="DUF676" evidence="4">
    <location>
        <begin position="10"/>
        <end position="229"/>
    </location>
</feature>
<feature type="compositionally biased region" description="Polar residues" evidence="2">
    <location>
        <begin position="457"/>
        <end position="472"/>
    </location>
</feature>
<keyword evidence="3" id="KW-0472">Membrane</keyword>
<comment type="similarity">
    <text evidence="1">Belongs to the putative lipase ROG1 family.</text>
</comment>
<evidence type="ECO:0000313" key="5">
    <source>
        <dbReference type="EMBL" id="KAA1086688.1"/>
    </source>
</evidence>
<dbReference type="Pfam" id="PF05057">
    <property type="entry name" value="DUF676"/>
    <property type="match status" value="1"/>
</dbReference>
<evidence type="ECO:0000256" key="3">
    <source>
        <dbReference type="SAM" id="Phobius"/>
    </source>
</evidence>
<comment type="caution">
    <text evidence="5">The sequence shown here is derived from an EMBL/GenBank/DDBJ whole genome shotgun (WGS) entry which is preliminary data.</text>
</comment>
<feature type="region of interest" description="Disordered" evidence="2">
    <location>
        <begin position="292"/>
        <end position="317"/>
    </location>
</feature>
<evidence type="ECO:0000313" key="6">
    <source>
        <dbReference type="Proteomes" id="UP000324748"/>
    </source>
</evidence>
<keyword evidence="3" id="KW-1133">Transmembrane helix</keyword>
<dbReference type="InterPro" id="IPR007751">
    <property type="entry name" value="DUF676_lipase-like"/>
</dbReference>
<dbReference type="InterPro" id="IPR044294">
    <property type="entry name" value="Lipase-like"/>
</dbReference>
<sequence>MAAARTANPSPVHLVVIIHGLWGSPEHVGHLASTLEKISGRTTNSTPLSILIPRSIQWTNTYDGIDYCAEHVAQEIDLRRAELELDGKVLTKFSCIGYSLGGLIARFLVGLLHSRQPSFFEEVEPMNFNTFASPWIGMPKYKGILSSTIHFFGSRLLSRTGNQLYLTDKYHQLPASSSANPTDKPSKKKFPLLSFLAHPETNFYKALVNFKVVRIYANAINDRTVPFVTGAMEKFDLFQIAHQISKKSKIMSQSSSDLTESEVLELGGLELTLNPDCPSLIEKVQLVKLGPQSEKRKRAEPMEGTKKTNQEKPKRSLPKLPFFLKPSTYPYRAPLNYLAAGLSPVIAPIFLTYILCSFCYQSIQSRQRIKKYNVGELENHFSRLRRVGLLQELRQDLIEDLAGIGNEPSLEADPADEQTTLPSTNRAGLSTHPNSAETQQLIHLETPTSALHPPDQPNSVDQPSKSHPTQGTQYLTSLSSDAIKSITNDLGLSPLQIDMLDRLNQLPNLAKYFSFLDGIPNSHGAIIYRVDGLSDRRGKRIVSHWAERFVL</sequence>
<feature type="region of interest" description="Disordered" evidence="2">
    <location>
        <begin position="405"/>
        <end position="436"/>
    </location>
</feature>
<dbReference type="Gene3D" id="3.40.50.1820">
    <property type="entry name" value="alpha/beta hydrolase"/>
    <property type="match status" value="1"/>
</dbReference>
<keyword evidence="3" id="KW-0812">Transmembrane</keyword>
<evidence type="ECO:0000259" key="4">
    <source>
        <dbReference type="Pfam" id="PF05057"/>
    </source>
</evidence>
<accession>A0A5B0NFF4</accession>
<keyword evidence="6" id="KW-1185">Reference proteome</keyword>
<organism evidence="5 6">
    <name type="scientific">Puccinia graminis f. sp. tritici</name>
    <dbReference type="NCBI Taxonomy" id="56615"/>
    <lineage>
        <taxon>Eukaryota</taxon>
        <taxon>Fungi</taxon>
        <taxon>Dikarya</taxon>
        <taxon>Basidiomycota</taxon>
        <taxon>Pucciniomycotina</taxon>
        <taxon>Pucciniomycetes</taxon>
        <taxon>Pucciniales</taxon>
        <taxon>Pucciniaceae</taxon>
        <taxon>Puccinia</taxon>
    </lineage>
</organism>
<gene>
    <name evidence="5" type="ORF">PGT21_008413</name>
</gene>
<name>A0A5B0NFF4_PUCGR</name>
<reference evidence="5 6" key="1">
    <citation type="submission" date="2019-05" db="EMBL/GenBank/DDBJ databases">
        <title>Emergence of the Ug99 lineage of the wheat stem rust pathogen through somatic hybridization.</title>
        <authorList>
            <person name="Li F."/>
            <person name="Upadhyaya N.M."/>
            <person name="Sperschneider J."/>
            <person name="Matny O."/>
            <person name="Nguyen-Phuc H."/>
            <person name="Mago R."/>
            <person name="Raley C."/>
            <person name="Miller M.E."/>
            <person name="Silverstein K.A.T."/>
            <person name="Henningsen E."/>
            <person name="Hirsch C.D."/>
            <person name="Visser B."/>
            <person name="Pretorius Z.A."/>
            <person name="Steffenson B.J."/>
            <person name="Schwessinger B."/>
            <person name="Dodds P.N."/>
            <person name="Figueroa M."/>
        </authorList>
    </citation>
    <scope>NUCLEOTIDE SEQUENCE [LARGE SCALE GENOMIC DNA]</scope>
    <source>
        <strain evidence="5">21-0</strain>
    </source>
</reference>
<dbReference type="PANTHER" id="PTHR12482:SF62">
    <property type="entry name" value="LIPASE ROG1-RELATED"/>
    <property type="match status" value="1"/>
</dbReference>
<dbReference type="Proteomes" id="UP000324748">
    <property type="component" value="Unassembled WGS sequence"/>
</dbReference>